<accession>A0A7X1E850</accession>
<dbReference type="GO" id="GO:0008033">
    <property type="term" value="P:tRNA processing"/>
    <property type="evidence" value="ECO:0007669"/>
    <property type="project" value="UniProtKB-KW"/>
</dbReference>
<evidence type="ECO:0000313" key="11">
    <source>
        <dbReference type="EMBL" id="MBC2604402.1"/>
    </source>
</evidence>
<evidence type="ECO:0000259" key="10">
    <source>
        <dbReference type="Pfam" id="PF01743"/>
    </source>
</evidence>
<dbReference type="CDD" id="cd05398">
    <property type="entry name" value="NT_ClassII-CCAase"/>
    <property type="match status" value="1"/>
</dbReference>
<evidence type="ECO:0000313" key="12">
    <source>
        <dbReference type="Proteomes" id="UP000525652"/>
    </source>
</evidence>
<protein>
    <submittedName>
        <fullName evidence="11">HD domain-containing protein</fullName>
    </submittedName>
</protein>
<keyword evidence="8 9" id="KW-0694">RNA-binding</keyword>
<dbReference type="GO" id="GO:0003723">
    <property type="term" value="F:RNA binding"/>
    <property type="evidence" value="ECO:0007669"/>
    <property type="project" value="UniProtKB-KW"/>
</dbReference>
<dbReference type="PANTHER" id="PTHR47545">
    <property type="entry name" value="MULTIFUNCTIONAL CCA PROTEIN"/>
    <property type="match status" value="1"/>
</dbReference>
<evidence type="ECO:0000256" key="5">
    <source>
        <dbReference type="ARBA" id="ARBA00022741"/>
    </source>
</evidence>
<organism evidence="11 12">
    <name type="scientific">Puniceicoccus vermicola</name>
    <dbReference type="NCBI Taxonomy" id="388746"/>
    <lineage>
        <taxon>Bacteria</taxon>
        <taxon>Pseudomonadati</taxon>
        <taxon>Verrucomicrobiota</taxon>
        <taxon>Opitutia</taxon>
        <taxon>Puniceicoccales</taxon>
        <taxon>Puniceicoccaceae</taxon>
        <taxon>Puniceicoccus</taxon>
    </lineage>
</organism>
<dbReference type="InterPro" id="IPR043519">
    <property type="entry name" value="NT_sf"/>
</dbReference>
<dbReference type="InterPro" id="IPR002646">
    <property type="entry name" value="PolA_pol_head_dom"/>
</dbReference>
<evidence type="ECO:0000256" key="9">
    <source>
        <dbReference type="RuleBase" id="RU003953"/>
    </source>
</evidence>
<keyword evidence="12" id="KW-1185">Reference proteome</keyword>
<dbReference type="GO" id="GO:0046872">
    <property type="term" value="F:metal ion binding"/>
    <property type="evidence" value="ECO:0007669"/>
    <property type="project" value="UniProtKB-KW"/>
</dbReference>
<keyword evidence="5" id="KW-0547">Nucleotide-binding</keyword>
<dbReference type="GO" id="GO:0005524">
    <property type="term" value="F:ATP binding"/>
    <property type="evidence" value="ECO:0007669"/>
    <property type="project" value="UniProtKB-KW"/>
</dbReference>
<evidence type="ECO:0000256" key="4">
    <source>
        <dbReference type="ARBA" id="ARBA00022723"/>
    </source>
</evidence>
<sequence length="460" mass="51918">MSNFLETVPAEQATLIRNLAQQAKAAGGRLLLVGGAVRDLLSGKVPVEFDLEVFGLSLDAIERELGREIPLIQVGRSFPVVKVRDQPIDIAIPRTEWKTGNRHTDFGFEANPDLDFATAARRRDFTINAIGWDPLTQELMDPYGGEKDLRAGILRHVSDQFGEDALRVLRAMQFIARFDLTPAPETIAVCRTLEQTHLAAERIFEEWKKLILKGKIPSKGMFFLEEVGWLRFYPELEVLVDCPQDPRWHPEGTVWRHTCFCLDAFARERIGEEKEDLIVGLAVLCHDLGKATTTTTDEEGGIHSYGHEKAGIHPTRALLSRMTREKSLIEEIEPLVVTHMRPRQLFEHKSGPAAVRRLADKVGRLDRLLRVCRADTAGRPPLPPGDFPEGQWLLNRAEELNVSNNRPYPILQGRDLLKLGVDPGPRMGKLLKRLFEDQLDGKFETKDEGLERAKELADLD</sequence>
<dbReference type="Gene3D" id="3.30.460.10">
    <property type="entry name" value="Beta Polymerase, domain 2"/>
    <property type="match status" value="1"/>
</dbReference>
<evidence type="ECO:0000256" key="2">
    <source>
        <dbReference type="ARBA" id="ARBA00022694"/>
    </source>
</evidence>
<keyword evidence="4" id="KW-0479">Metal-binding</keyword>
<evidence type="ECO:0000256" key="1">
    <source>
        <dbReference type="ARBA" id="ARBA00022679"/>
    </source>
</evidence>
<keyword evidence="6" id="KW-0067">ATP-binding</keyword>
<dbReference type="Pfam" id="PF01743">
    <property type="entry name" value="PolyA_pol"/>
    <property type="match status" value="1"/>
</dbReference>
<feature type="domain" description="Poly A polymerase head" evidence="10">
    <location>
        <begin position="31"/>
        <end position="155"/>
    </location>
</feature>
<evidence type="ECO:0000256" key="8">
    <source>
        <dbReference type="ARBA" id="ARBA00022884"/>
    </source>
</evidence>
<gene>
    <name evidence="11" type="ORF">H5P30_21690</name>
</gene>
<keyword evidence="3" id="KW-0548">Nucleotidyltransferase</keyword>
<dbReference type="EMBL" id="JACHVA010000143">
    <property type="protein sequence ID" value="MBC2604402.1"/>
    <property type="molecule type" value="Genomic_DNA"/>
</dbReference>
<dbReference type="GO" id="GO:0016779">
    <property type="term" value="F:nucleotidyltransferase activity"/>
    <property type="evidence" value="ECO:0007669"/>
    <property type="project" value="UniProtKB-KW"/>
</dbReference>
<dbReference type="InterPro" id="IPR050124">
    <property type="entry name" value="tRNA_CCA-adding_enzyme"/>
</dbReference>
<dbReference type="InterPro" id="IPR003607">
    <property type="entry name" value="HD/PDEase_dom"/>
</dbReference>
<dbReference type="Gene3D" id="1.10.3090.10">
    <property type="entry name" value="cca-adding enzyme, domain 2"/>
    <property type="match status" value="2"/>
</dbReference>
<dbReference type="AlphaFoldDB" id="A0A7X1E850"/>
<comment type="similarity">
    <text evidence="9">Belongs to the tRNA nucleotidyltransferase/poly(A) polymerase family.</text>
</comment>
<keyword evidence="1 9" id="KW-0808">Transferase</keyword>
<dbReference type="SUPFAM" id="SSF81891">
    <property type="entry name" value="Poly A polymerase C-terminal region-like"/>
    <property type="match status" value="1"/>
</dbReference>
<keyword evidence="7" id="KW-0460">Magnesium</keyword>
<dbReference type="SUPFAM" id="SSF81301">
    <property type="entry name" value="Nucleotidyltransferase"/>
    <property type="match status" value="1"/>
</dbReference>
<evidence type="ECO:0000256" key="6">
    <source>
        <dbReference type="ARBA" id="ARBA00022840"/>
    </source>
</evidence>
<dbReference type="RefSeq" id="WP_185695012.1">
    <property type="nucleotide sequence ID" value="NZ_JACHVA010000143.1"/>
</dbReference>
<keyword evidence="2" id="KW-0819">tRNA processing</keyword>
<reference evidence="11 12" key="1">
    <citation type="submission" date="2020-07" db="EMBL/GenBank/DDBJ databases">
        <authorList>
            <person name="Feng X."/>
        </authorList>
    </citation>
    <scope>NUCLEOTIDE SEQUENCE [LARGE SCALE GENOMIC DNA]</scope>
    <source>
        <strain evidence="11 12">JCM14086</strain>
    </source>
</reference>
<dbReference type="Proteomes" id="UP000525652">
    <property type="component" value="Unassembled WGS sequence"/>
</dbReference>
<name>A0A7X1E850_9BACT</name>
<dbReference type="CDD" id="cd00077">
    <property type="entry name" value="HDc"/>
    <property type="match status" value="1"/>
</dbReference>
<evidence type="ECO:0000256" key="3">
    <source>
        <dbReference type="ARBA" id="ARBA00022695"/>
    </source>
</evidence>
<proteinExistence type="inferred from homology"/>
<comment type="caution">
    <text evidence="11">The sequence shown here is derived from an EMBL/GenBank/DDBJ whole genome shotgun (WGS) entry which is preliminary data.</text>
</comment>
<dbReference type="PANTHER" id="PTHR47545:SF1">
    <property type="entry name" value="MULTIFUNCTIONAL CCA PROTEIN"/>
    <property type="match status" value="1"/>
</dbReference>
<evidence type="ECO:0000256" key="7">
    <source>
        <dbReference type="ARBA" id="ARBA00022842"/>
    </source>
</evidence>